<keyword evidence="2" id="KW-1185">Reference proteome</keyword>
<comment type="caution">
    <text evidence="1">The sequence shown here is derived from an EMBL/GenBank/DDBJ whole genome shotgun (WGS) entry which is preliminary data.</text>
</comment>
<protein>
    <submittedName>
        <fullName evidence="1">Uncharacterized protein</fullName>
    </submittedName>
</protein>
<accession>A0ABD2ZUD6</accession>
<proteinExistence type="predicted"/>
<dbReference type="Proteomes" id="UP001630127">
    <property type="component" value="Unassembled WGS sequence"/>
</dbReference>
<gene>
    <name evidence="1" type="ORF">ACH5RR_015860</name>
</gene>
<reference evidence="1 2" key="1">
    <citation type="submission" date="2024-11" db="EMBL/GenBank/DDBJ databases">
        <title>A near-complete genome assembly of Cinchona calisaya.</title>
        <authorList>
            <person name="Lian D.C."/>
            <person name="Zhao X.W."/>
            <person name="Wei L."/>
        </authorList>
    </citation>
    <scope>NUCLEOTIDE SEQUENCE [LARGE SCALE GENOMIC DNA]</scope>
    <source>
        <tissue evidence="1">Nenye</tissue>
    </source>
</reference>
<sequence>MNLVIGANLLISLQHLLPSSHFHLPSSITEATFAFLKISKPLSNLSEKRSEITPQGCQQSHWKTANCPSPITTGKNCFTLGLNCMIFLQLQEQSEGMLILQKQCFLR</sequence>
<dbReference type="AlphaFoldDB" id="A0ABD2ZUD6"/>
<evidence type="ECO:0000313" key="1">
    <source>
        <dbReference type="EMBL" id="KAL3523026.1"/>
    </source>
</evidence>
<dbReference type="EMBL" id="JBJUIK010000007">
    <property type="protein sequence ID" value="KAL3523026.1"/>
    <property type="molecule type" value="Genomic_DNA"/>
</dbReference>
<name>A0ABD2ZUD6_9GENT</name>
<evidence type="ECO:0000313" key="2">
    <source>
        <dbReference type="Proteomes" id="UP001630127"/>
    </source>
</evidence>
<organism evidence="1 2">
    <name type="scientific">Cinchona calisaya</name>
    <dbReference type="NCBI Taxonomy" id="153742"/>
    <lineage>
        <taxon>Eukaryota</taxon>
        <taxon>Viridiplantae</taxon>
        <taxon>Streptophyta</taxon>
        <taxon>Embryophyta</taxon>
        <taxon>Tracheophyta</taxon>
        <taxon>Spermatophyta</taxon>
        <taxon>Magnoliopsida</taxon>
        <taxon>eudicotyledons</taxon>
        <taxon>Gunneridae</taxon>
        <taxon>Pentapetalae</taxon>
        <taxon>asterids</taxon>
        <taxon>lamiids</taxon>
        <taxon>Gentianales</taxon>
        <taxon>Rubiaceae</taxon>
        <taxon>Cinchonoideae</taxon>
        <taxon>Cinchoneae</taxon>
        <taxon>Cinchona</taxon>
    </lineage>
</organism>